<dbReference type="EC" id="6.1.1.10" evidence="7"/>
<dbReference type="InterPro" id="IPR009080">
    <property type="entry name" value="tRNAsynth_Ia_anticodon-bd"/>
</dbReference>
<evidence type="ECO:0000313" key="10">
    <source>
        <dbReference type="Proteomes" id="UP000290495"/>
    </source>
</evidence>
<dbReference type="InterPro" id="IPR023457">
    <property type="entry name" value="Met-tRNA_synth_2"/>
</dbReference>
<dbReference type="Pfam" id="PF09334">
    <property type="entry name" value="tRNA-synt_1g"/>
    <property type="match status" value="1"/>
</dbReference>
<keyword evidence="6 7" id="KW-0030">Aminoacyl-tRNA synthetase</keyword>
<protein>
    <recommendedName>
        <fullName evidence="7">Methionine--tRNA ligase</fullName>
        <ecNumber evidence="7">6.1.1.10</ecNumber>
    </recommendedName>
    <alternativeName>
        <fullName evidence="7">Methionyl-tRNA synthetase</fullName>
        <shortName evidence="7">MetRS</shortName>
    </alternativeName>
</protein>
<proteinExistence type="inferred from homology"/>
<dbReference type="PANTHER" id="PTHR43326:SF1">
    <property type="entry name" value="METHIONINE--TRNA LIGASE, MITOCHONDRIAL"/>
    <property type="match status" value="1"/>
</dbReference>
<evidence type="ECO:0000256" key="6">
    <source>
        <dbReference type="ARBA" id="ARBA00023146"/>
    </source>
</evidence>
<keyword evidence="7" id="KW-0963">Cytoplasm</keyword>
<feature type="domain" description="Methionyl/Leucyl tRNA synthetase" evidence="8">
    <location>
        <begin position="5"/>
        <end position="371"/>
    </location>
</feature>
<comment type="caution">
    <text evidence="7">Lacks conserved residue(s) required for the propagation of feature annotation.</text>
</comment>
<comment type="subcellular location">
    <subcellularLocation>
        <location evidence="7">Cytoplasm</location>
    </subcellularLocation>
</comment>
<dbReference type="GO" id="GO:0005524">
    <property type="term" value="F:ATP binding"/>
    <property type="evidence" value="ECO:0007669"/>
    <property type="project" value="UniProtKB-UniRule"/>
</dbReference>
<dbReference type="InterPro" id="IPR033911">
    <property type="entry name" value="MetRS_core"/>
</dbReference>
<dbReference type="GO" id="GO:0006431">
    <property type="term" value="P:methionyl-tRNA aminoacylation"/>
    <property type="evidence" value="ECO:0007669"/>
    <property type="project" value="UniProtKB-UniRule"/>
</dbReference>
<dbReference type="SUPFAM" id="SSF52374">
    <property type="entry name" value="Nucleotidylyl transferase"/>
    <property type="match status" value="1"/>
</dbReference>
<dbReference type="RefSeq" id="WP_004794632.1">
    <property type="nucleotide sequence ID" value="NZ_LR215010.1"/>
</dbReference>
<dbReference type="GO" id="GO:0004825">
    <property type="term" value="F:methionine-tRNA ligase activity"/>
    <property type="evidence" value="ECO:0007669"/>
    <property type="project" value="UniProtKB-UniRule"/>
</dbReference>
<dbReference type="AlphaFoldDB" id="A0A449AQF9"/>
<dbReference type="Gene3D" id="2.170.220.10">
    <property type="match status" value="1"/>
</dbReference>
<name>A0A449AQF9_9BACT</name>
<keyword evidence="5 7" id="KW-0648">Protein biosynthesis</keyword>
<evidence type="ECO:0000256" key="2">
    <source>
        <dbReference type="ARBA" id="ARBA00022598"/>
    </source>
</evidence>
<keyword evidence="2 7" id="KW-0436">Ligase</keyword>
<dbReference type="CDD" id="cd00814">
    <property type="entry name" value="MetRS_core"/>
    <property type="match status" value="1"/>
</dbReference>
<dbReference type="Gene3D" id="3.40.50.620">
    <property type="entry name" value="HUPs"/>
    <property type="match status" value="1"/>
</dbReference>
<dbReference type="InterPro" id="IPR041872">
    <property type="entry name" value="Anticodon_Met"/>
</dbReference>
<dbReference type="GO" id="GO:0005737">
    <property type="term" value="C:cytoplasm"/>
    <property type="evidence" value="ECO:0007669"/>
    <property type="project" value="UniProtKB-SubCell"/>
</dbReference>
<evidence type="ECO:0000313" key="9">
    <source>
        <dbReference type="EMBL" id="VEU68789.1"/>
    </source>
</evidence>
<dbReference type="Gene3D" id="1.10.730.10">
    <property type="entry name" value="Isoleucyl-tRNA Synthetase, Domain 1"/>
    <property type="match status" value="1"/>
</dbReference>
<gene>
    <name evidence="7 9" type="primary">metG</name>
    <name evidence="9" type="ORF">NCTC10146_00242</name>
</gene>
<dbReference type="FunFam" id="2.170.220.10:FF:000002">
    <property type="entry name" value="Methionine--tRNA ligase"/>
    <property type="match status" value="1"/>
</dbReference>
<evidence type="ECO:0000256" key="5">
    <source>
        <dbReference type="ARBA" id="ARBA00022917"/>
    </source>
</evidence>
<dbReference type="InterPro" id="IPR014729">
    <property type="entry name" value="Rossmann-like_a/b/a_fold"/>
</dbReference>
<comment type="similarity">
    <text evidence="7">Belongs to the class-I aminoacyl-tRNA synthetase family. MetG type 2B subfamily.</text>
</comment>
<evidence type="ECO:0000256" key="4">
    <source>
        <dbReference type="ARBA" id="ARBA00022840"/>
    </source>
</evidence>
<reference evidence="9 10" key="1">
    <citation type="submission" date="2019-01" db="EMBL/GenBank/DDBJ databases">
        <authorList>
            <consortium name="Pathogen Informatics"/>
        </authorList>
    </citation>
    <scope>NUCLEOTIDE SEQUENCE [LARGE SCALE GENOMIC DNA]</scope>
    <source>
        <strain evidence="9 10">NCTC10146</strain>
    </source>
</reference>
<keyword evidence="3 7" id="KW-0547">Nucleotide-binding</keyword>
<dbReference type="Proteomes" id="UP000290495">
    <property type="component" value="Chromosome"/>
</dbReference>
<dbReference type="EMBL" id="LR215010">
    <property type="protein sequence ID" value="VEU68789.1"/>
    <property type="molecule type" value="Genomic_DNA"/>
</dbReference>
<dbReference type="PRINTS" id="PR01041">
    <property type="entry name" value="TRNASYNTHMET"/>
</dbReference>
<dbReference type="CDD" id="cd07957">
    <property type="entry name" value="Anticodon_Ia_Met"/>
    <property type="match status" value="1"/>
</dbReference>
<dbReference type="InterPro" id="IPR015413">
    <property type="entry name" value="Methionyl/Leucyl_tRNA_Synth"/>
</dbReference>
<evidence type="ECO:0000256" key="1">
    <source>
        <dbReference type="ARBA" id="ARBA00003314"/>
    </source>
</evidence>
<dbReference type="InterPro" id="IPR014758">
    <property type="entry name" value="Met-tRNA_synth"/>
</dbReference>
<comment type="subunit">
    <text evidence="7">Monomer.</text>
</comment>
<evidence type="ECO:0000256" key="3">
    <source>
        <dbReference type="ARBA" id="ARBA00022741"/>
    </source>
</evidence>
<keyword evidence="4 7" id="KW-0067">ATP-binding</keyword>
<dbReference type="NCBIfam" id="TIGR00398">
    <property type="entry name" value="metG"/>
    <property type="match status" value="1"/>
</dbReference>
<comment type="function">
    <text evidence="1 7">Is required not only for elongation of protein synthesis but also for the initiation of all mRNA translation through initiator tRNA(fMet) aminoacylation.</text>
</comment>
<evidence type="ECO:0000256" key="7">
    <source>
        <dbReference type="HAMAP-Rule" id="MF_01228"/>
    </source>
</evidence>
<feature type="short sequence motif" description="'KMSKS' region" evidence="7">
    <location>
        <begin position="307"/>
        <end position="311"/>
    </location>
</feature>
<dbReference type="PANTHER" id="PTHR43326">
    <property type="entry name" value="METHIONYL-TRNA SYNTHETASE"/>
    <property type="match status" value="1"/>
</dbReference>
<dbReference type="HAMAP" id="MF_01228">
    <property type="entry name" value="Met_tRNA_synth_type2"/>
    <property type="match status" value="1"/>
</dbReference>
<feature type="short sequence motif" description="'HIGH' region" evidence="7">
    <location>
        <begin position="11"/>
        <end position="21"/>
    </location>
</feature>
<sequence length="515" mass="61176">MKKFYITTPIYYASGNLHIGHLYTTTLAWTIANFKKLMGYDVRMLTGSDEHGLKIQQKAEEMNKDPQELVDELSTKFIQMWKDFDIDYHYFWRTSNPDHKKRVQKIFSFFLEKGYIYKGEYKGLYSVSDEEFLTETQAIKKDGKFYHPVSHKELEWISEESYFFDMKKFVPWLVDYIEENEKWLMPIKTKNEILSNFINVGLENLSVTRTNISWGIKVLEDPKHTLYVWLDALCNYITALDFDTNDRDSKDFYEFWNSDNVEVVHLVGKEITRFHMIYWPIFLKALEIKQPTRIQSHGWILDDQGRKMSKSLNNVVDPYDLLSKYHPEMIKYFFASQISFGEDGLFDEKRFIDIVNSDLINNFGNLVSRTLKMKSNSFNNQSLKYFKNKNEIDIEIEGKISEFKNLFIDEFEDYKVDKALKAAILLSDSLNKYIDLTKPWTLKEELGRLEEVLIRLLNGIYAVATMLQVVLPKKMDEVRIALGVEELNIKNIEDFNKFENKKQQNEFMLFERIKR</sequence>
<organism evidence="9 10">
    <name type="scientific">Mycoplasmopsis canis</name>
    <dbReference type="NCBI Taxonomy" id="29555"/>
    <lineage>
        <taxon>Bacteria</taxon>
        <taxon>Bacillati</taxon>
        <taxon>Mycoplasmatota</taxon>
        <taxon>Mycoplasmoidales</taxon>
        <taxon>Metamycoplasmataceae</taxon>
        <taxon>Mycoplasmopsis</taxon>
    </lineage>
</organism>
<accession>A0A449AQF9</accession>
<evidence type="ECO:0000259" key="8">
    <source>
        <dbReference type="Pfam" id="PF09334"/>
    </source>
</evidence>
<dbReference type="SUPFAM" id="SSF47323">
    <property type="entry name" value="Anticodon-binding domain of a subclass of class I aminoacyl-tRNA synthetases"/>
    <property type="match status" value="1"/>
</dbReference>
<comment type="catalytic activity">
    <reaction evidence="7">
        <text>tRNA(Met) + L-methionine + ATP = L-methionyl-tRNA(Met) + AMP + diphosphate</text>
        <dbReference type="Rhea" id="RHEA:13481"/>
        <dbReference type="Rhea" id="RHEA-COMP:9667"/>
        <dbReference type="Rhea" id="RHEA-COMP:9698"/>
        <dbReference type="ChEBI" id="CHEBI:30616"/>
        <dbReference type="ChEBI" id="CHEBI:33019"/>
        <dbReference type="ChEBI" id="CHEBI:57844"/>
        <dbReference type="ChEBI" id="CHEBI:78442"/>
        <dbReference type="ChEBI" id="CHEBI:78530"/>
        <dbReference type="ChEBI" id="CHEBI:456215"/>
        <dbReference type="EC" id="6.1.1.10"/>
    </reaction>
</comment>